<sequence>MYKSRSLAGIIGPTLIVMVASELKLWNPTLYDEQIIPLIYLSGVLFFIAGLTIVRAHNNWVLQWPVVITILGWLCMALGLLRMFFPQAYKGNFSNDISAMVVEIILISVGVFLSFKAYWPKAEKDTYLEK</sequence>
<evidence type="ECO:0000256" key="1">
    <source>
        <dbReference type="SAM" id="Phobius"/>
    </source>
</evidence>
<dbReference type="Proteomes" id="UP001232063">
    <property type="component" value="Unassembled WGS sequence"/>
</dbReference>
<comment type="caution">
    <text evidence="2">The sequence shown here is derived from an EMBL/GenBank/DDBJ whole genome shotgun (WGS) entry which is preliminary data.</text>
</comment>
<accession>A0AAE3R5M1</accession>
<dbReference type="EMBL" id="JASJOU010000003">
    <property type="protein sequence ID" value="MDJ1501263.1"/>
    <property type="molecule type" value="Genomic_DNA"/>
</dbReference>
<feature type="transmembrane region" description="Helical" evidence="1">
    <location>
        <begin position="38"/>
        <end position="56"/>
    </location>
</feature>
<name>A0AAE3R5M1_9BACT</name>
<organism evidence="2 3">
    <name type="scientific">Xanthocytophaga agilis</name>
    <dbReference type="NCBI Taxonomy" id="3048010"/>
    <lineage>
        <taxon>Bacteria</taxon>
        <taxon>Pseudomonadati</taxon>
        <taxon>Bacteroidota</taxon>
        <taxon>Cytophagia</taxon>
        <taxon>Cytophagales</taxon>
        <taxon>Rhodocytophagaceae</taxon>
        <taxon>Xanthocytophaga</taxon>
    </lineage>
</organism>
<reference evidence="2" key="1">
    <citation type="submission" date="2023-05" db="EMBL/GenBank/DDBJ databases">
        <authorList>
            <person name="Zhang X."/>
        </authorList>
    </citation>
    <scope>NUCLEOTIDE SEQUENCE</scope>
    <source>
        <strain evidence="2">BD1B2-1</strain>
    </source>
</reference>
<keyword evidence="1" id="KW-0812">Transmembrane</keyword>
<dbReference type="RefSeq" id="WP_314510756.1">
    <property type="nucleotide sequence ID" value="NZ_JASJOU010000003.1"/>
</dbReference>
<gene>
    <name evidence="2" type="ORF">QNI22_11420</name>
</gene>
<keyword evidence="3" id="KW-1185">Reference proteome</keyword>
<feature type="transmembrane region" description="Helical" evidence="1">
    <location>
        <begin position="97"/>
        <end position="119"/>
    </location>
</feature>
<feature type="transmembrane region" description="Helical" evidence="1">
    <location>
        <begin position="62"/>
        <end position="85"/>
    </location>
</feature>
<evidence type="ECO:0000313" key="3">
    <source>
        <dbReference type="Proteomes" id="UP001232063"/>
    </source>
</evidence>
<feature type="transmembrane region" description="Helical" evidence="1">
    <location>
        <begin position="6"/>
        <end position="26"/>
    </location>
</feature>
<keyword evidence="1" id="KW-1133">Transmembrane helix</keyword>
<keyword evidence="1" id="KW-0472">Membrane</keyword>
<dbReference type="AlphaFoldDB" id="A0AAE3R5M1"/>
<proteinExistence type="predicted"/>
<protein>
    <submittedName>
        <fullName evidence="2">Uncharacterized protein</fullName>
    </submittedName>
</protein>
<evidence type="ECO:0000313" key="2">
    <source>
        <dbReference type="EMBL" id="MDJ1501263.1"/>
    </source>
</evidence>